<evidence type="ECO:0000256" key="1">
    <source>
        <dbReference type="ARBA" id="ARBA00008520"/>
    </source>
</evidence>
<keyword evidence="4" id="KW-1133">Transmembrane helix</keyword>
<evidence type="ECO:0000313" key="5">
    <source>
        <dbReference type="EMBL" id="PIP15239.1"/>
    </source>
</evidence>
<evidence type="ECO:0000313" key="6">
    <source>
        <dbReference type="Proteomes" id="UP000231025"/>
    </source>
</evidence>
<dbReference type="InterPro" id="IPR006059">
    <property type="entry name" value="SBP"/>
</dbReference>
<protein>
    <recommendedName>
        <fullName evidence="7">Sugar ABC transporter substrate-binding protein</fullName>
    </recommendedName>
</protein>
<dbReference type="CDD" id="cd13585">
    <property type="entry name" value="PBP2_TMBP_like"/>
    <property type="match status" value="1"/>
</dbReference>
<keyword evidence="2" id="KW-0813">Transport</keyword>
<dbReference type="GO" id="GO:1901982">
    <property type="term" value="F:maltose binding"/>
    <property type="evidence" value="ECO:0007669"/>
    <property type="project" value="TreeGrafter"/>
</dbReference>
<keyword evidence="3" id="KW-0732">Signal</keyword>
<gene>
    <name evidence="5" type="ORF">COX47_00775</name>
</gene>
<dbReference type="AlphaFoldDB" id="A0A2G9Y7K6"/>
<comment type="caution">
    <text evidence="5">The sequence shown here is derived from an EMBL/GenBank/DDBJ whole genome shotgun (WGS) entry which is preliminary data.</text>
</comment>
<evidence type="ECO:0000256" key="3">
    <source>
        <dbReference type="ARBA" id="ARBA00022729"/>
    </source>
</evidence>
<organism evidence="5 6">
    <name type="scientific">Candidatus Roizmanbacteria bacterium CG23_combo_of_CG06-09_8_20_14_all_35_49</name>
    <dbReference type="NCBI Taxonomy" id="1974863"/>
    <lineage>
        <taxon>Bacteria</taxon>
        <taxon>Candidatus Roizmaniibacteriota</taxon>
    </lineage>
</organism>
<accession>A0A2G9Y7K6</accession>
<keyword evidence="4" id="KW-0812">Transmembrane</keyword>
<proteinExistence type="inferred from homology"/>
<dbReference type="PANTHER" id="PTHR30061">
    <property type="entry name" value="MALTOSE-BINDING PERIPLASMIC PROTEIN"/>
    <property type="match status" value="1"/>
</dbReference>
<reference evidence="5 6" key="1">
    <citation type="submission" date="2017-09" db="EMBL/GenBank/DDBJ databases">
        <title>Depth-based differentiation of microbial function through sediment-hosted aquifers and enrichment of novel symbionts in the deep terrestrial subsurface.</title>
        <authorList>
            <person name="Probst A.J."/>
            <person name="Ladd B."/>
            <person name="Jarett J.K."/>
            <person name="Geller-Mcgrath D.E."/>
            <person name="Sieber C.M."/>
            <person name="Emerson J.B."/>
            <person name="Anantharaman K."/>
            <person name="Thomas B.C."/>
            <person name="Malmstrom R."/>
            <person name="Stieglmeier M."/>
            <person name="Klingl A."/>
            <person name="Woyke T."/>
            <person name="Ryan C.M."/>
            <person name="Banfield J.F."/>
        </authorList>
    </citation>
    <scope>NUCLEOTIDE SEQUENCE [LARGE SCALE GENOMIC DNA]</scope>
    <source>
        <strain evidence="5">CG23_combo_of_CG06-09_8_20_14_all_35_49</strain>
    </source>
</reference>
<dbReference type="EMBL" id="PCRE01000013">
    <property type="protein sequence ID" value="PIP15239.1"/>
    <property type="molecule type" value="Genomic_DNA"/>
</dbReference>
<dbReference type="SUPFAM" id="SSF53850">
    <property type="entry name" value="Periplasmic binding protein-like II"/>
    <property type="match status" value="1"/>
</dbReference>
<dbReference type="Proteomes" id="UP000231025">
    <property type="component" value="Unassembled WGS sequence"/>
</dbReference>
<evidence type="ECO:0000256" key="2">
    <source>
        <dbReference type="ARBA" id="ARBA00022448"/>
    </source>
</evidence>
<keyword evidence="4" id="KW-0472">Membrane</keyword>
<dbReference type="Pfam" id="PF13416">
    <property type="entry name" value="SBP_bac_8"/>
    <property type="match status" value="1"/>
</dbReference>
<sequence length="466" mass="52461">MDDNNENLKENQYPLEVEEVPEEVTAVDNLPPPVYQENKGQYLMIGVGAVIFLVILILIIKAIFGGKGVKKEVSLTYWGLWEDKEVVQPLINLYQQKNPNIKIDYQKMNPVSYREKLVVRGKAGQGPDIFRFHNTWLPEIKEVVAPLPQSIMANSEFEKTFYPVQQKDLKVGNYYYGLPLEIDGLVLVYNENLFKKAGIAAVPTTWDDITDMVPKLTVKDKTGQLITSGIALGTSSNIEHFSDIFGLLLIQNGGSITRLNSEEAAGALEIYRKFSEEPQVYWSDAMPNSLTAFIQEKVAMIIVPSWEIVTIRSANPDLNLKVLPVPAVPGGSSSSIANYWVEGVSRFSKNQIEAWKFLRFLIEKENLTKLYEMETKFRPYGEPYSRVDLASLLVQDSYIGAVIKQANNYISLPLISRTYDNGLNDEIIKYIENAVNSTIQGISYSEALKTASQGLDQVFTKYNIGQ</sequence>
<dbReference type="GO" id="GO:0055052">
    <property type="term" value="C:ATP-binding cassette (ABC) transporter complex, substrate-binding subunit-containing"/>
    <property type="evidence" value="ECO:0007669"/>
    <property type="project" value="TreeGrafter"/>
</dbReference>
<dbReference type="GO" id="GO:0015768">
    <property type="term" value="P:maltose transport"/>
    <property type="evidence" value="ECO:0007669"/>
    <property type="project" value="TreeGrafter"/>
</dbReference>
<dbReference type="PANTHER" id="PTHR30061:SF50">
    <property type="entry name" value="MALTOSE_MALTODEXTRIN-BINDING PERIPLASMIC PROTEIN"/>
    <property type="match status" value="1"/>
</dbReference>
<dbReference type="Gene3D" id="3.40.190.10">
    <property type="entry name" value="Periplasmic binding protein-like II"/>
    <property type="match status" value="1"/>
</dbReference>
<dbReference type="GO" id="GO:0042956">
    <property type="term" value="P:maltodextrin transmembrane transport"/>
    <property type="evidence" value="ECO:0007669"/>
    <property type="project" value="TreeGrafter"/>
</dbReference>
<feature type="transmembrane region" description="Helical" evidence="4">
    <location>
        <begin position="42"/>
        <end position="64"/>
    </location>
</feature>
<comment type="similarity">
    <text evidence="1">Belongs to the bacterial solute-binding protein 1 family.</text>
</comment>
<evidence type="ECO:0008006" key="7">
    <source>
        <dbReference type="Google" id="ProtNLM"/>
    </source>
</evidence>
<name>A0A2G9Y7K6_9BACT</name>
<evidence type="ECO:0000256" key="4">
    <source>
        <dbReference type="SAM" id="Phobius"/>
    </source>
</evidence>